<name>A0A1G9XIB3_9PSEU</name>
<proteinExistence type="predicted"/>
<evidence type="ECO:0000259" key="3">
    <source>
        <dbReference type="Pfam" id="PF13472"/>
    </source>
</evidence>
<feature type="active site" description="Nucleophile" evidence="1">
    <location>
        <position position="52"/>
    </location>
</feature>
<feature type="disulfide bond" evidence="2">
    <location>
        <begin position="210"/>
        <end position="266"/>
    </location>
</feature>
<dbReference type="Pfam" id="PF13472">
    <property type="entry name" value="Lipase_GDSL_2"/>
    <property type="match status" value="1"/>
</dbReference>
<gene>
    <name evidence="4" type="ORF">SAMN04488074_13040</name>
</gene>
<dbReference type="PANTHER" id="PTHR37981">
    <property type="entry name" value="LIPASE 2"/>
    <property type="match status" value="1"/>
</dbReference>
<feature type="disulfide bond" evidence="2">
    <location>
        <begin position="70"/>
        <end position="99"/>
    </location>
</feature>
<evidence type="ECO:0000313" key="4">
    <source>
        <dbReference type="EMBL" id="SDM96033.1"/>
    </source>
</evidence>
<organism evidence="4 5">
    <name type="scientific">Lentzea albidocapillata subsp. violacea</name>
    <dbReference type="NCBI Taxonomy" id="128104"/>
    <lineage>
        <taxon>Bacteria</taxon>
        <taxon>Bacillati</taxon>
        <taxon>Actinomycetota</taxon>
        <taxon>Actinomycetes</taxon>
        <taxon>Pseudonocardiales</taxon>
        <taxon>Pseudonocardiaceae</taxon>
        <taxon>Lentzea</taxon>
    </lineage>
</organism>
<feature type="domain" description="SGNH hydrolase-type esterase" evidence="3">
    <location>
        <begin position="48"/>
        <end position="298"/>
    </location>
</feature>
<feature type="disulfide bond" evidence="2">
    <location>
        <begin position="146"/>
        <end position="151"/>
    </location>
</feature>
<keyword evidence="4" id="KW-0378">Hydrolase</keyword>
<dbReference type="InterPro" id="IPR036514">
    <property type="entry name" value="SGNH_hydro_sf"/>
</dbReference>
<dbReference type="PANTHER" id="PTHR37981:SF1">
    <property type="entry name" value="SGNH HYDROLASE-TYPE ESTERASE DOMAIN-CONTAINING PROTEIN"/>
    <property type="match status" value="1"/>
</dbReference>
<feature type="active site" evidence="1">
    <location>
        <position position="291"/>
    </location>
</feature>
<evidence type="ECO:0000313" key="5">
    <source>
        <dbReference type="Proteomes" id="UP000199682"/>
    </source>
</evidence>
<dbReference type="SUPFAM" id="SSF52266">
    <property type="entry name" value="SGNH hydrolase"/>
    <property type="match status" value="1"/>
</dbReference>
<dbReference type="InterPro" id="IPR037460">
    <property type="entry name" value="SEST-like"/>
</dbReference>
<accession>A0A1G9XIB3</accession>
<protein>
    <submittedName>
        <fullName evidence="4">GDSL-like Lipase/Acylhydrolase family protein</fullName>
    </submittedName>
</protein>
<dbReference type="GO" id="GO:0004806">
    <property type="term" value="F:triacylglycerol lipase activity"/>
    <property type="evidence" value="ECO:0007669"/>
    <property type="project" value="TreeGrafter"/>
</dbReference>
<dbReference type="Proteomes" id="UP000199682">
    <property type="component" value="Unassembled WGS sequence"/>
</dbReference>
<dbReference type="Gene3D" id="3.40.50.1110">
    <property type="entry name" value="SGNH hydrolase"/>
    <property type="match status" value="1"/>
</dbReference>
<reference evidence="5" key="1">
    <citation type="submission" date="2016-10" db="EMBL/GenBank/DDBJ databases">
        <authorList>
            <person name="Varghese N."/>
            <person name="Submissions S."/>
        </authorList>
    </citation>
    <scope>NUCLEOTIDE SEQUENCE [LARGE SCALE GENOMIC DNA]</scope>
    <source>
        <strain evidence="5">DSM 44796</strain>
    </source>
</reference>
<dbReference type="CDD" id="cd01823">
    <property type="entry name" value="SEST_like"/>
    <property type="match status" value="1"/>
</dbReference>
<dbReference type="InterPro" id="IPR013830">
    <property type="entry name" value="SGNH_hydro"/>
</dbReference>
<evidence type="ECO:0000256" key="1">
    <source>
        <dbReference type="PIRSR" id="PIRSR637460-1"/>
    </source>
</evidence>
<sequence length="306" mass="31553">MVGRAPWGGNDINIGGLVKRTIVVLTAVLAALGIAPTANAVRSTSLVVLGDSYASGTGAGSYQDGTAGNCWRSNNSYGEQVAARLRAAGRLGSFTNVSCSGAATADFSRPFKDRPAQLDALRRSTDLVLLTVGTNDIGYATYGGICIQADCTGAPTEAILARLPQMGSNVTALLTEIRKRSPHARVVVVGYGRQVSASGNPPGATLDPICGEGILTTAERSQGNQVADGIDATLRTAVAKATYKGVHATYASPFSRPGTFEGRALCESGTPFLRGFDALAPGQEGPEAVFHPNQQGQTALASLVRI</sequence>
<dbReference type="AlphaFoldDB" id="A0A1G9XIB3"/>
<evidence type="ECO:0000256" key="2">
    <source>
        <dbReference type="PIRSR" id="PIRSR637460-2"/>
    </source>
</evidence>
<dbReference type="GO" id="GO:0019433">
    <property type="term" value="P:triglyceride catabolic process"/>
    <property type="evidence" value="ECO:0007669"/>
    <property type="project" value="TreeGrafter"/>
</dbReference>
<dbReference type="EMBL" id="FNET01000030">
    <property type="protein sequence ID" value="SDM96033.1"/>
    <property type="molecule type" value="Genomic_DNA"/>
</dbReference>
<keyword evidence="2" id="KW-1015">Disulfide bond</keyword>